<organism evidence="2 3">
    <name type="scientific">Alteriqipengyuania abyssalis</name>
    <dbReference type="NCBI Taxonomy" id="2860200"/>
    <lineage>
        <taxon>Bacteria</taxon>
        <taxon>Pseudomonadati</taxon>
        <taxon>Pseudomonadota</taxon>
        <taxon>Alphaproteobacteria</taxon>
        <taxon>Sphingomonadales</taxon>
        <taxon>Erythrobacteraceae</taxon>
        <taxon>Alteriqipengyuania</taxon>
    </lineage>
</organism>
<dbReference type="Proteomes" id="UP000759298">
    <property type="component" value="Unassembled WGS sequence"/>
</dbReference>
<proteinExistence type="predicted"/>
<dbReference type="RefSeq" id="WP_222823374.1">
    <property type="nucleotide sequence ID" value="NZ_JAHWXP010000001.1"/>
</dbReference>
<sequence length="80" mass="9039">MSDNDRMVYRRASDQKWIDKRNSASRGFAYDTQAEAATAGKQRLLNSGGGDLTIKGRDGQIRSKDTIGRKDPFPPRDREH</sequence>
<dbReference type="InterPro" id="IPR018691">
    <property type="entry name" value="DUF2188"/>
</dbReference>
<evidence type="ECO:0000256" key="1">
    <source>
        <dbReference type="SAM" id="MobiDB-lite"/>
    </source>
</evidence>
<feature type="compositionally biased region" description="Basic and acidic residues" evidence="1">
    <location>
        <begin position="54"/>
        <end position="80"/>
    </location>
</feature>
<keyword evidence="3" id="KW-1185">Reference proteome</keyword>
<protein>
    <submittedName>
        <fullName evidence="2">DUF2188 domain-containing protein</fullName>
    </submittedName>
</protein>
<reference evidence="2 3" key="1">
    <citation type="submission" date="2021-07" db="EMBL/GenBank/DDBJ databases">
        <title>Alteriqipengyuania abyssalis NZ-12B nov, sp.nov isolated from deep sea sponge in pacific ocean.</title>
        <authorList>
            <person name="Tareen S."/>
            <person name="Wink J."/>
        </authorList>
    </citation>
    <scope>NUCLEOTIDE SEQUENCE [LARGE SCALE GENOMIC DNA]</scope>
    <source>
        <strain evidence="2 3">NZ-12B</strain>
    </source>
</reference>
<name>A0ABS7PCP7_9SPHN</name>
<gene>
    <name evidence="2" type="ORF">KYN89_00865</name>
</gene>
<comment type="caution">
    <text evidence="2">The sequence shown here is derived from an EMBL/GenBank/DDBJ whole genome shotgun (WGS) entry which is preliminary data.</text>
</comment>
<accession>A0ABS7PCP7</accession>
<feature type="region of interest" description="Disordered" evidence="1">
    <location>
        <begin position="41"/>
        <end position="80"/>
    </location>
</feature>
<evidence type="ECO:0000313" key="2">
    <source>
        <dbReference type="EMBL" id="MBY8335587.1"/>
    </source>
</evidence>
<evidence type="ECO:0000313" key="3">
    <source>
        <dbReference type="Proteomes" id="UP000759298"/>
    </source>
</evidence>
<dbReference type="Pfam" id="PF09954">
    <property type="entry name" value="DUF2188"/>
    <property type="match status" value="1"/>
</dbReference>
<dbReference type="EMBL" id="JAHWXP010000001">
    <property type="protein sequence ID" value="MBY8335587.1"/>
    <property type="molecule type" value="Genomic_DNA"/>
</dbReference>